<reference evidence="2" key="1">
    <citation type="submission" date="2018-06" db="EMBL/GenBank/DDBJ databases">
        <authorList>
            <person name="Zhirakovskaya E."/>
        </authorList>
    </citation>
    <scope>NUCLEOTIDE SEQUENCE</scope>
</reference>
<dbReference type="EMBL" id="UOEF01000454">
    <property type="protein sequence ID" value="VAW06014.1"/>
    <property type="molecule type" value="Genomic_DNA"/>
</dbReference>
<gene>
    <name evidence="2" type="ORF">MNBD_ALPHA04-2051</name>
</gene>
<dbReference type="AlphaFoldDB" id="A0A3B0TAZ3"/>
<feature type="compositionally biased region" description="Polar residues" evidence="1">
    <location>
        <begin position="148"/>
        <end position="157"/>
    </location>
</feature>
<accession>A0A3B0TAZ3</accession>
<evidence type="ECO:0008006" key="3">
    <source>
        <dbReference type="Google" id="ProtNLM"/>
    </source>
</evidence>
<organism evidence="2">
    <name type="scientific">hydrothermal vent metagenome</name>
    <dbReference type="NCBI Taxonomy" id="652676"/>
    <lineage>
        <taxon>unclassified sequences</taxon>
        <taxon>metagenomes</taxon>
        <taxon>ecological metagenomes</taxon>
    </lineage>
</organism>
<feature type="region of interest" description="Disordered" evidence="1">
    <location>
        <begin position="142"/>
        <end position="161"/>
    </location>
</feature>
<evidence type="ECO:0000313" key="2">
    <source>
        <dbReference type="EMBL" id="VAW06014.1"/>
    </source>
</evidence>
<name>A0A3B0TAZ3_9ZZZZ</name>
<proteinExistence type="predicted"/>
<sequence>MSKRTILIETALVIGVLTTGIAAANAAHAMPVFATVQTAKAVDQRAYVKIESTIKIERTEINDDGTKVVKLMTPNDVKVVPGDNLVFVNAYRNTGSAAVTGFVVNNPVHSAVSFTGVSENWALVSVDGGKTFGKLAELTITDPDDQTSDTQNTSPATGSRAAQLADVTHIRWIFAKPIAAGESGELTFRGIVK</sequence>
<evidence type="ECO:0000256" key="1">
    <source>
        <dbReference type="SAM" id="MobiDB-lite"/>
    </source>
</evidence>
<protein>
    <recommendedName>
        <fullName evidence="3">DUF11 domain-containing protein</fullName>
    </recommendedName>
</protein>